<evidence type="ECO:0000313" key="4">
    <source>
        <dbReference type="EnsemblPlants" id="QL93p0107_0536:mrna:CDS:2"/>
    </source>
</evidence>
<feature type="chain" id="PRO_5029565915" evidence="3">
    <location>
        <begin position="23"/>
        <end position="127"/>
    </location>
</feature>
<keyword evidence="2" id="KW-0472">Membrane</keyword>
<dbReference type="InParanoid" id="A0A7N2N5T2"/>
<feature type="region of interest" description="Disordered" evidence="1">
    <location>
        <begin position="54"/>
        <end position="102"/>
    </location>
</feature>
<feature type="transmembrane region" description="Helical" evidence="2">
    <location>
        <begin position="108"/>
        <end position="126"/>
    </location>
</feature>
<feature type="signal peptide" evidence="3">
    <location>
        <begin position="1"/>
        <end position="22"/>
    </location>
</feature>
<evidence type="ECO:0000256" key="3">
    <source>
        <dbReference type="SAM" id="SignalP"/>
    </source>
</evidence>
<reference evidence="4" key="1">
    <citation type="submission" date="2021-01" db="UniProtKB">
        <authorList>
            <consortium name="EnsemblPlants"/>
        </authorList>
    </citation>
    <scope>IDENTIFICATION</scope>
</reference>
<keyword evidence="2" id="KW-1133">Transmembrane helix</keyword>
<accession>A0A7N2N5T2</accession>
<evidence type="ECO:0000313" key="5">
    <source>
        <dbReference type="Proteomes" id="UP000594261"/>
    </source>
</evidence>
<keyword evidence="2" id="KW-0812">Transmembrane</keyword>
<keyword evidence="3" id="KW-0732">Signal</keyword>
<feature type="compositionally biased region" description="Polar residues" evidence="1">
    <location>
        <begin position="85"/>
        <end position="94"/>
    </location>
</feature>
<dbReference type="Gramene" id="QL93p0107_0536:mrna">
    <property type="protein sequence ID" value="QL93p0107_0536:mrna:CDS:2"/>
    <property type="gene ID" value="QL93p0107_0536"/>
</dbReference>
<proteinExistence type="predicted"/>
<organism evidence="4 5">
    <name type="scientific">Quercus lobata</name>
    <name type="common">Valley oak</name>
    <dbReference type="NCBI Taxonomy" id="97700"/>
    <lineage>
        <taxon>Eukaryota</taxon>
        <taxon>Viridiplantae</taxon>
        <taxon>Streptophyta</taxon>
        <taxon>Embryophyta</taxon>
        <taxon>Tracheophyta</taxon>
        <taxon>Spermatophyta</taxon>
        <taxon>Magnoliopsida</taxon>
        <taxon>eudicotyledons</taxon>
        <taxon>Gunneridae</taxon>
        <taxon>Pentapetalae</taxon>
        <taxon>rosids</taxon>
        <taxon>fabids</taxon>
        <taxon>Fagales</taxon>
        <taxon>Fagaceae</taxon>
        <taxon>Quercus</taxon>
    </lineage>
</organism>
<name>A0A7N2N5T2_QUELO</name>
<sequence length="127" mass="13151">MGHKILLFLALITTVVITPTIANDVLKTFQSMAAKGLTIFTVDKVLLPKELFGKSPSPAPVLAPSPVSEAPSPIKDMLPAPSPMETPSTSGSENCRSDNGADHMKGSAGMAVLITGCATLISSFILS</sequence>
<protein>
    <submittedName>
        <fullName evidence="4">Uncharacterized protein</fullName>
    </submittedName>
</protein>
<evidence type="ECO:0000256" key="1">
    <source>
        <dbReference type="SAM" id="MobiDB-lite"/>
    </source>
</evidence>
<evidence type="ECO:0000256" key="2">
    <source>
        <dbReference type="SAM" id="Phobius"/>
    </source>
</evidence>
<keyword evidence="5" id="KW-1185">Reference proteome</keyword>
<feature type="compositionally biased region" description="Low complexity" evidence="1">
    <location>
        <begin position="64"/>
        <end position="73"/>
    </location>
</feature>
<dbReference type="AlphaFoldDB" id="A0A7N2N5T2"/>
<dbReference type="Proteomes" id="UP000594261">
    <property type="component" value="Unassembled WGS sequence"/>
</dbReference>
<dbReference type="EnsemblPlants" id="QL93p0107_0536:mrna">
    <property type="protein sequence ID" value="QL93p0107_0536:mrna:CDS:2"/>
    <property type="gene ID" value="QL93p0107_0536"/>
</dbReference>